<dbReference type="GO" id="GO:0046677">
    <property type="term" value="P:response to antibiotic"/>
    <property type="evidence" value="ECO:0007669"/>
    <property type="project" value="UniProtKB-KW"/>
</dbReference>
<comment type="subcellular location">
    <subcellularLocation>
        <location evidence="1 9">Cell membrane</location>
        <topology evidence="1 9">Multi-pass membrane protein</topology>
    </subcellularLocation>
</comment>
<evidence type="ECO:0000256" key="1">
    <source>
        <dbReference type="ARBA" id="ARBA00004651"/>
    </source>
</evidence>
<gene>
    <name evidence="11" type="ORF">CDOO_00665</name>
</gene>
<keyword evidence="7 10" id="KW-0472">Membrane</keyword>
<comment type="similarity">
    <text evidence="2">Belongs to the drug/metabolite transporter (DMT) superfamily. Small multidrug resistance (SMR) (TC 2.A.7.1) family. Mmr subfamily.</text>
</comment>
<evidence type="ECO:0000256" key="4">
    <source>
        <dbReference type="ARBA" id="ARBA00022475"/>
    </source>
</evidence>
<dbReference type="SUPFAM" id="SSF103481">
    <property type="entry name" value="Multidrug resistance efflux transporter EmrE"/>
    <property type="match status" value="1"/>
</dbReference>
<dbReference type="EMBL" id="CP006764">
    <property type="protein sequence ID" value="AIT59994.1"/>
    <property type="molecule type" value="Genomic_DNA"/>
</dbReference>
<dbReference type="STRING" id="558173.CDOO_00665"/>
<evidence type="ECO:0000256" key="5">
    <source>
        <dbReference type="ARBA" id="ARBA00022692"/>
    </source>
</evidence>
<feature type="transmembrane region" description="Helical" evidence="10">
    <location>
        <begin position="29"/>
        <end position="49"/>
    </location>
</feature>
<dbReference type="Gene3D" id="1.10.3730.20">
    <property type="match status" value="1"/>
</dbReference>
<keyword evidence="6 10" id="KW-1133">Transmembrane helix</keyword>
<organism evidence="11 12">
    <name type="scientific">Corynebacterium doosanense CAU 212 = DSM 45436</name>
    <dbReference type="NCBI Taxonomy" id="558173"/>
    <lineage>
        <taxon>Bacteria</taxon>
        <taxon>Bacillati</taxon>
        <taxon>Actinomycetota</taxon>
        <taxon>Actinomycetes</taxon>
        <taxon>Mycobacteriales</taxon>
        <taxon>Corynebacteriaceae</taxon>
        <taxon>Corynebacterium</taxon>
    </lineage>
</organism>
<dbReference type="GO" id="GO:0022857">
    <property type="term" value="F:transmembrane transporter activity"/>
    <property type="evidence" value="ECO:0007669"/>
    <property type="project" value="InterPro"/>
</dbReference>
<evidence type="ECO:0000256" key="7">
    <source>
        <dbReference type="ARBA" id="ARBA00023136"/>
    </source>
</evidence>
<evidence type="ECO:0000256" key="6">
    <source>
        <dbReference type="ARBA" id="ARBA00022989"/>
    </source>
</evidence>
<dbReference type="KEGG" id="cdo:CDOO_00665"/>
<evidence type="ECO:0000256" key="2">
    <source>
        <dbReference type="ARBA" id="ARBA00007822"/>
    </source>
</evidence>
<dbReference type="Pfam" id="PF00893">
    <property type="entry name" value="Multi_Drug_Res"/>
    <property type="match status" value="1"/>
</dbReference>
<dbReference type="PANTHER" id="PTHR30561">
    <property type="entry name" value="SMR FAMILY PROTON-DEPENDENT DRUG EFFLUX TRANSPORTER SUGE"/>
    <property type="match status" value="1"/>
</dbReference>
<dbReference type="eggNOG" id="COG2076">
    <property type="taxonomic scope" value="Bacteria"/>
</dbReference>
<protein>
    <submittedName>
        <fullName evidence="11">Cation transporter</fullName>
    </submittedName>
</protein>
<dbReference type="RefSeq" id="WP_018022897.1">
    <property type="nucleotide sequence ID" value="NZ_AQUX01000014.1"/>
</dbReference>
<dbReference type="OrthoDB" id="3175079at2"/>
<dbReference type="HOGENOM" id="CLU_133067_0_3_11"/>
<dbReference type="InterPro" id="IPR037185">
    <property type="entry name" value="EmrE-like"/>
</dbReference>
<dbReference type="AlphaFoldDB" id="A0A097ICZ2"/>
<evidence type="ECO:0000256" key="10">
    <source>
        <dbReference type="SAM" id="Phobius"/>
    </source>
</evidence>
<keyword evidence="12" id="KW-1185">Reference proteome</keyword>
<name>A0A097ICZ2_9CORY</name>
<evidence type="ECO:0000313" key="12">
    <source>
        <dbReference type="Proteomes" id="UP000029914"/>
    </source>
</evidence>
<keyword evidence="3" id="KW-0813">Transport</keyword>
<sequence length="103" mass="11035">MSWLFLALAIAFEVSATMSLRMAAAGRRWLYLLVAAGYVTSYVFLSLTLTAGMALGVAYGIWTATGVALTAILGRVFFGEKFTWVMSVGVVLIMIGVIMVETG</sequence>
<keyword evidence="4" id="KW-1003">Cell membrane</keyword>
<evidence type="ECO:0000256" key="8">
    <source>
        <dbReference type="ARBA" id="ARBA00023251"/>
    </source>
</evidence>
<dbReference type="InterPro" id="IPR000390">
    <property type="entry name" value="Small_drug/metabolite_transptr"/>
</dbReference>
<accession>A0A097ICZ2</accession>
<keyword evidence="5 9" id="KW-0812">Transmembrane</keyword>
<reference evidence="11 12" key="1">
    <citation type="submission" date="2013-09" db="EMBL/GenBank/DDBJ databases">
        <title>Complete genome sequence of Corynebacterium doosanense CAU 212(T) (=DSM 45436(T)), isolated from activated sludge.</title>
        <authorList>
            <person name="Schaffert L."/>
            <person name="Albersmeier A."/>
            <person name="Kalinowski J."/>
            <person name="Ruckert C."/>
        </authorList>
    </citation>
    <scope>NUCLEOTIDE SEQUENCE [LARGE SCALE GENOMIC DNA]</scope>
    <source>
        <strain evidence="11 12">CAU 212</strain>
    </source>
</reference>
<dbReference type="Proteomes" id="UP000029914">
    <property type="component" value="Chromosome"/>
</dbReference>
<feature type="transmembrane region" description="Helical" evidence="10">
    <location>
        <begin position="56"/>
        <end position="76"/>
    </location>
</feature>
<evidence type="ECO:0000256" key="9">
    <source>
        <dbReference type="RuleBase" id="RU003942"/>
    </source>
</evidence>
<proteinExistence type="inferred from homology"/>
<feature type="transmembrane region" description="Helical" evidence="10">
    <location>
        <begin position="82"/>
        <end position="100"/>
    </location>
</feature>
<dbReference type="GO" id="GO:0005886">
    <property type="term" value="C:plasma membrane"/>
    <property type="evidence" value="ECO:0007669"/>
    <property type="project" value="UniProtKB-SubCell"/>
</dbReference>
<evidence type="ECO:0000256" key="3">
    <source>
        <dbReference type="ARBA" id="ARBA00022448"/>
    </source>
</evidence>
<dbReference type="PANTHER" id="PTHR30561:SF1">
    <property type="entry name" value="MULTIDRUG TRANSPORTER EMRE"/>
    <property type="match status" value="1"/>
</dbReference>
<keyword evidence="8" id="KW-0046">Antibiotic resistance</keyword>
<evidence type="ECO:0000313" key="11">
    <source>
        <dbReference type="EMBL" id="AIT59994.1"/>
    </source>
</evidence>
<dbReference type="InterPro" id="IPR045324">
    <property type="entry name" value="Small_multidrug_res"/>
</dbReference>